<dbReference type="EMBL" id="ON677538">
    <property type="protein sequence ID" value="UTQ79790.1"/>
    <property type="molecule type" value="Genomic_DNA"/>
</dbReference>
<protein>
    <submittedName>
        <fullName evidence="1">Uncharacterized protein</fullName>
    </submittedName>
</protein>
<sequence length="110" mass="11739">MYKIINSSAAANQGDSDIVYIPGKLLGVAVNVGFDAPTQISLMMSTPVGSGEVMYERGNTVTSANVAGVKYIPVPFDMPVGGNSYFLRFSAASTGVRQIAWYYEDSPAIY</sequence>
<name>A0A9E7T1E0_9CAUD</name>
<evidence type="ECO:0000313" key="1">
    <source>
        <dbReference type="EMBL" id="UTQ79790.1"/>
    </source>
</evidence>
<accession>A0A9E7T1E0</accession>
<evidence type="ECO:0000313" key="2">
    <source>
        <dbReference type="Proteomes" id="UP001059684"/>
    </source>
</evidence>
<proteinExistence type="predicted"/>
<keyword evidence="2" id="KW-1185">Reference proteome</keyword>
<reference evidence="1" key="1">
    <citation type="submission" date="2022-06" db="EMBL/GenBank/DDBJ databases">
        <authorList>
            <person name="He X."/>
            <person name="Cao L."/>
            <person name="Zhang S."/>
            <person name="Xiao J."/>
            <person name="Tong Y."/>
        </authorList>
    </citation>
    <scope>NUCLEOTIDE SEQUENCE</scope>
</reference>
<organism evidence="1 2">
    <name type="scientific">Plectonema phage JingP1</name>
    <dbReference type="NCBI Taxonomy" id="2961687"/>
    <lineage>
        <taxon>Viruses</taxon>
        <taxon>Duplodnaviria</taxon>
        <taxon>Heunggongvirae</taxon>
        <taxon>Uroviricota</taxon>
        <taxon>Caudoviricetes</taxon>
        <taxon>Saffermanviridae</taxon>
        <taxon>Morrisvirus</taxon>
        <taxon>Morrisvirus JingP1</taxon>
    </lineage>
</organism>
<dbReference type="Proteomes" id="UP001059684">
    <property type="component" value="Segment"/>
</dbReference>